<dbReference type="InterPro" id="IPR019734">
    <property type="entry name" value="TPR_rpt"/>
</dbReference>
<dbReference type="InterPro" id="IPR050498">
    <property type="entry name" value="Ycf3"/>
</dbReference>
<evidence type="ECO:0000256" key="2">
    <source>
        <dbReference type="ARBA" id="ARBA00022803"/>
    </source>
</evidence>
<dbReference type="InParanoid" id="Q23G20"/>
<feature type="compositionally biased region" description="Acidic residues" evidence="4">
    <location>
        <begin position="670"/>
        <end position="687"/>
    </location>
</feature>
<dbReference type="RefSeq" id="XP_001015685.2">
    <property type="nucleotide sequence ID" value="XM_001015685.3"/>
</dbReference>
<evidence type="ECO:0000313" key="6">
    <source>
        <dbReference type="Proteomes" id="UP000009168"/>
    </source>
</evidence>
<sequence length="701" mass="83151">MNNLGFSFNIEKIIFELKQKLGIQVDSIVQLPNSIILKQYLPLRQDNCLRQFKAYYVECINFQQSIDSRDCDQSQIIQILQDNTLEVKHLFQSLDYEYKQSTFPLQEINQWRVQMFQKKSGLYKIICCISQIFSVVQKLWESQRHQVNLKFNNLCVNSQQQIIVLNQQNIAKVQCEEQMKLKQCIDDFAMFICSLLENCMIYLERNEINTFIIKQLILLAQSILQNKLNSLQQIKRKLYEIIVLSLLSSTKLENSYEQAFIQFEQQNVISFSISAQVEFDFQNVKNEEKMCFLNIEQNTDVLQNLLILANIYSRYYRNYSKSIEFLNKALVQNPYEIEILLAFILISIQKRSSDFYSIIRLSLLSVNYLIQDYWKIFYYISWLYDRDCKYKKCQEFLYKTKNLNSQDPCVISLDAILHLCLKQNKLALELIDKALSLNKLRFPIVFFRKGYIEDDLNSSDSQKWYEKSLEVDPFAADLYFNIGYNYSEKNEIEKSIYYYNKCIEIDSNYINAYLNQENNYSRLQNREKQEECLLKVIEIDPNNYQAYLNLGVCYEQQQKHSQAVVHWKKSIQINPRNPDAYGLIAYREYNNCNFSASIWNYKKYNQFTKNKEKEAFFSLSVLYQQNEDMEEAEINAHIYSKLCQDLDEYNNLINILYDDVGENGMDVEVEEVQQEEEVSDTDSESSDDSGQVVQIDNGFIK</sequence>
<name>Q23G20_TETTS</name>
<dbReference type="EMBL" id="GG662704">
    <property type="protein sequence ID" value="EAR95440.2"/>
    <property type="molecule type" value="Genomic_DNA"/>
</dbReference>
<dbReference type="GeneID" id="7839001"/>
<dbReference type="PROSITE" id="PS50005">
    <property type="entry name" value="TPR"/>
    <property type="match status" value="2"/>
</dbReference>
<evidence type="ECO:0000256" key="1">
    <source>
        <dbReference type="ARBA" id="ARBA00022737"/>
    </source>
</evidence>
<dbReference type="AlphaFoldDB" id="Q23G20"/>
<dbReference type="SMART" id="SM00028">
    <property type="entry name" value="TPR"/>
    <property type="match status" value="5"/>
</dbReference>
<gene>
    <name evidence="5" type="ORF">TTHERM_00077440</name>
</gene>
<dbReference type="OrthoDB" id="10263032at2759"/>
<dbReference type="Pfam" id="PF00515">
    <property type="entry name" value="TPR_1"/>
    <property type="match status" value="1"/>
</dbReference>
<dbReference type="PANTHER" id="PTHR44858:SF1">
    <property type="entry name" value="UDP-N-ACETYLGLUCOSAMINE--PEPTIDE N-ACETYLGLUCOSAMINYLTRANSFERASE SPINDLY-RELATED"/>
    <property type="match status" value="1"/>
</dbReference>
<keyword evidence="1" id="KW-0677">Repeat</keyword>
<evidence type="ECO:0000256" key="4">
    <source>
        <dbReference type="SAM" id="MobiDB-lite"/>
    </source>
</evidence>
<keyword evidence="2 3" id="KW-0802">TPR repeat</keyword>
<proteinExistence type="predicted"/>
<accession>Q23G20</accession>
<dbReference type="PANTHER" id="PTHR44858">
    <property type="entry name" value="TETRATRICOPEPTIDE REPEAT PROTEIN 6"/>
    <property type="match status" value="1"/>
</dbReference>
<dbReference type="SUPFAM" id="SSF81901">
    <property type="entry name" value="HCP-like"/>
    <property type="match status" value="1"/>
</dbReference>
<dbReference type="KEGG" id="tet:TTHERM_00077440"/>
<reference evidence="6" key="1">
    <citation type="journal article" date="2006" name="PLoS Biol.">
        <title>Macronuclear genome sequence of the ciliate Tetrahymena thermophila, a model eukaryote.</title>
        <authorList>
            <person name="Eisen J.A."/>
            <person name="Coyne R.S."/>
            <person name="Wu M."/>
            <person name="Wu D."/>
            <person name="Thiagarajan M."/>
            <person name="Wortman J.R."/>
            <person name="Badger J.H."/>
            <person name="Ren Q."/>
            <person name="Amedeo P."/>
            <person name="Jones K.M."/>
            <person name="Tallon L.J."/>
            <person name="Delcher A.L."/>
            <person name="Salzberg S.L."/>
            <person name="Silva J.C."/>
            <person name="Haas B.J."/>
            <person name="Majoros W.H."/>
            <person name="Farzad M."/>
            <person name="Carlton J.M."/>
            <person name="Smith R.K. Jr."/>
            <person name="Garg J."/>
            <person name="Pearlman R.E."/>
            <person name="Karrer K.M."/>
            <person name="Sun L."/>
            <person name="Manning G."/>
            <person name="Elde N.C."/>
            <person name="Turkewitz A.P."/>
            <person name="Asai D.J."/>
            <person name="Wilkes D.E."/>
            <person name="Wang Y."/>
            <person name="Cai H."/>
            <person name="Collins K."/>
            <person name="Stewart B.A."/>
            <person name="Lee S.R."/>
            <person name="Wilamowska K."/>
            <person name="Weinberg Z."/>
            <person name="Ruzzo W.L."/>
            <person name="Wloga D."/>
            <person name="Gaertig J."/>
            <person name="Frankel J."/>
            <person name="Tsao C.-C."/>
            <person name="Gorovsky M.A."/>
            <person name="Keeling P.J."/>
            <person name="Waller R.F."/>
            <person name="Patron N.J."/>
            <person name="Cherry J.M."/>
            <person name="Stover N.A."/>
            <person name="Krieger C.J."/>
            <person name="del Toro C."/>
            <person name="Ryder H.F."/>
            <person name="Williamson S.C."/>
            <person name="Barbeau R.A."/>
            <person name="Hamilton E.P."/>
            <person name="Orias E."/>
        </authorList>
    </citation>
    <scope>NUCLEOTIDE SEQUENCE [LARGE SCALE GENOMIC DNA]</scope>
    <source>
        <strain evidence="6">SB210</strain>
    </source>
</reference>
<dbReference type="HOGENOM" id="CLU_393583_0_0_1"/>
<evidence type="ECO:0000313" key="5">
    <source>
        <dbReference type="EMBL" id="EAR95440.2"/>
    </source>
</evidence>
<protein>
    <submittedName>
        <fullName evidence="5">Tetratricopeptide repeat protein</fullName>
    </submittedName>
</protein>
<evidence type="ECO:0000256" key="3">
    <source>
        <dbReference type="PROSITE-ProRule" id="PRU00339"/>
    </source>
</evidence>
<dbReference type="PROSITE" id="PS50293">
    <property type="entry name" value="TPR_REGION"/>
    <property type="match status" value="1"/>
</dbReference>
<dbReference type="eggNOG" id="KOG4626">
    <property type="taxonomic scope" value="Eukaryota"/>
</dbReference>
<feature type="repeat" description="TPR" evidence="3">
    <location>
        <begin position="476"/>
        <end position="509"/>
    </location>
</feature>
<dbReference type="SUPFAM" id="SSF48452">
    <property type="entry name" value="TPR-like"/>
    <property type="match status" value="1"/>
</dbReference>
<organism evidence="5 6">
    <name type="scientific">Tetrahymena thermophila (strain SB210)</name>
    <dbReference type="NCBI Taxonomy" id="312017"/>
    <lineage>
        <taxon>Eukaryota</taxon>
        <taxon>Sar</taxon>
        <taxon>Alveolata</taxon>
        <taxon>Ciliophora</taxon>
        <taxon>Intramacronucleata</taxon>
        <taxon>Oligohymenophorea</taxon>
        <taxon>Hymenostomatida</taxon>
        <taxon>Tetrahymenina</taxon>
        <taxon>Tetrahymenidae</taxon>
        <taxon>Tetrahymena</taxon>
    </lineage>
</organism>
<feature type="repeat" description="TPR" evidence="3">
    <location>
        <begin position="544"/>
        <end position="577"/>
    </location>
</feature>
<dbReference type="InterPro" id="IPR011990">
    <property type="entry name" value="TPR-like_helical_dom_sf"/>
</dbReference>
<dbReference type="Proteomes" id="UP000009168">
    <property type="component" value="Unassembled WGS sequence"/>
</dbReference>
<dbReference type="Gene3D" id="1.25.40.10">
    <property type="entry name" value="Tetratricopeptide repeat domain"/>
    <property type="match status" value="3"/>
</dbReference>
<keyword evidence="6" id="KW-1185">Reference proteome</keyword>
<feature type="region of interest" description="Disordered" evidence="4">
    <location>
        <begin position="670"/>
        <end position="701"/>
    </location>
</feature>
<dbReference type="Pfam" id="PF13181">
    <property type="entry name" value="TPR_8"/>
    <property type="match status" value="2"/>
</dbReference>